<dbReference type="PANTHER" id="PTHR30203">
    <property type="entry name" value="OUTER MEMBRANE CATION EFFLUX PROTEIN"/>
    <property type="match status" value="1"/>
</dbReference>
<keyword evidence="4" id="KW-1185">Reference proteome</keyword>
<dbReference type="NCBIfam" id="TIGR01845">
    <property type="entry name" value="outer_NodT"/>
    <property type="match status" value="1"/>
</dbReference>
<evidence type="ECO:0000313" key="3">
    <source>
        <dbReference type="EMBL" id="ATX79235.1"/>
    </source>
</evidence>
<keyword evidence="2" id="KW-0732">Signal</keyword>
<dbReference type="Gene3D" id="1.20.1600.10">
    <property type="entry name" value="Outer membrane efflux proteins (OEP)"/>
    <property type="match status" value="1"/>
</dbReference>
<protein>
    <submittedName>
        <fullName evidence="3">Efflux transporter, outer membrane factor (OMF) lipoprotein, NodT family</fullName>
    </submittedName>
</protein>
<reference evidence="3 4" key="1">
    <citation type="submission" date="2016-12" db="EMBL/GenBank/DDBJ databases">
        <title>Isolation and genomic insights into novel planktonic Zetaproteobacteria from stratified waters of the Chesapeake Bay.</title>
        <authorList>
            <person name="McAllister S.M."/>
            <person name="Kato S."/>
            <person name="Chan C.S."/>
            <person name="Chiu B.K."/>
            <person name="Field E.K."/>
        </authorList>
    </citation>
    <scope>NUCLEOTIDE SEQUENCE [LARGE SCALE GENOMIC DNA]</scope>
    <source>
        <strain evidence="3 4">CP-5</strain>
    </source>
</reference>
<name>A0A2K8KWH1_MARES</name>
<dbReference type="KEGG" id="maes:Ga0123461_0815"/>
<comment type="subcellular location">
    <subcellularLocation>
        <location evidence="2">Cell membrane</location>
        <topology evidence="2">Lipid-anchor</topology>
    </subcellularLocation>
</comment>
<dbReference type="Proteomes" id="UP000231701">
    <property type="component" value="Chromosome"/>
</dbReference>
<keyword evidence="2" id="KW-0564">Palmitate</keyword>
<dbReference type="AlphaFoldDB" id="A0A2K8KWH1"/>
<sequence length="498" mass="53679">MRAMPRNVFTPVVLSLMISGCAVGPDFSSPEAPKVTAYSNEYPEGEPAGTSAQPKLKEAESIPALWWQLFESEELEQLVALGLQQSPTLAAAKARLKATEETFSADQSSILFPAVDASLNSSRQKISGATFGNVGNGSLFTVHNASVGVSYSLDLFGGGQRYLEYGLAQVEFERFQMQAARITLASNIVTTAINEASLRQQIIALQEIITAEEEQLKVAELQFEIGVMAKADLLSQRTAMAQARTQLPALQKALAQSRHQLATLTGRLPGEVTLPQFKLGALTMPQEIPLTLPSKLTRQRPDVRAAEAALHQASAQVGIATANLYPNINLSGSYGTEAVKFGGLFTAGTTIWGLGAGVLQPLFRGGELHARKRAAVAKFEQAAAEYRASVLGAFQDVADALLALEMDGRQLELQKQSEQMASETLKLVNLQHEQGAVSFLTLLNAQQQYQQSRISLIQARATLYADTAALMHALGGGWWNPQGDHSAQTDKNNSEKQL</sequence>
<accession>A0A2K8KWH1</accession>
<comment type="similarity">
    <text evidence="1 2">Belongs to the outer membrane factor (OMF) (TC 1.B.17) family.</text>
</comment>
<proteinExistence type="inferred from homology"/>
<dbReference type="EMBL" id="CP018799">
    <property type="protein sequence ID" value="ATX79235.1"/>
    <property type="molecule type" value="Genomic_DNA"/>
</dbReference>
<keyword evidence="2" id="KW-0472">Membrane</keyword>
<dbReference type="PANTHER" id="PTHR30203:SF33">
    <property type="entry name" value="BLR4455 PROTEIN"/>
    <property type="match status" value="1"/>
</dbReference>
<feature type="signal peptide" evidence="2">
    <location>
        <begin position="1"/>
        <end position="24"/>
    </location>
</feature>
<dbReference type="InterPro" id="IPR003423">
    <property type="entry name" value="OMP_efflux"/>
</dbReference>
<keyword evidence="2" id="KW-0812">Transmembrane</keyword>
<evidence type="ECO:0000313" key="4">
    <source>
        <dbReference type="Proteomes" id="UP000231701"/>
    </source>
</evidence>
<dbReference type="SUPFAM" id="SSF56954">
    <property type="entry name" value="Outer membrane efflux proteins (OEP)"/>
    <property type="match status" value="1"/>
</dbReference>
<keyword evidence="2" id="KW-1134">Transmembrane beta strand</keyword>
<organism evidence="3 4">
    <name type="scientific">Mariprofundus aestuarium</name>
    <dbReference type="NCBI Taxonomy" id="1921086"/>
    <lineage>
        <taxon>Bacteria</taxon>
        <taxon>Pseudomonadati</taxon>
        <taxon>Pseudomonadota</taxon>
        <taxon>Candidatius Mariprofundia</taxon>
        <taxon>Mariprofundales</taxon>
        <taxon>Mariprofundaceae</taxon>
        <taxon>Mariprofundus</taxon>
    </lineage>
</organism>
<keyword evidence="2 3" id="KW-0449">Lipoprotein</keyword>
<dbReference type="GO" id="GO:0005886">
    <property type="term" value="C:plasma membrane"/>
    <property type="evidence" value="ECO:0007669"/>
    <property type="project" value="UniProtKB-SubCell"/>
</dbReference>
<dbReference type="Pfam" id="PF02321">
    <property type="entry name" value="OEP"/>
    <property type="match status" value="2"/>
</dbReference>
<dbReference type="PROSITE" id="PS51257">
    <property type="entry name" value="PROKAR_LIPOPROTEIN"/>
    <property type="match status" value="1"/>
</dbReference>
<gene>
    <name evidence="3" type="ORF">Ga0123461_0815</name>
</gene>
<evidence type="ECO:0000256" key="2">
    <source>
        <dbReference type="RuleBase" id="RU362097"/>
    </source>
</evidence>
<dbReference type="GO" id="GO:0015562">
    <property type="term" value="F:efflux transmembrane transporter activity"/>
    <property type="evidence" value="ECO:0007669"/>
    <property type="project" value="InterPro"/>
</dbReference>
<feature type="chain" id="PRO_5014494066" evidence="2">
    <location>
        <begin position="25"/>
        <end position="498"/>
    </location>
</feature>
<dbReference type="InterPro" id="IPR010131">
    <property type="entry name" value="MdtP/NodT-like"/>
</dbReference>
<dbReference type="Gene3D" id="2.20.200.10">
    <property type="entry name" value="Outer membrane efflux proteins (OEP)"/>
    <property type="match status" value="1"/>
</dbReference>
<evidence type="ECO:0000256" key="1">
    <source>
        <dbReference type="ARBA" id="ARBA00007613"/>
    </source>
</evidence>